<proteinExistence type="inferred from homology"/>
<keyword evidence="3" id="KW-0472">Membrane</keyword>
<dbReference type="InterPro" id="IPR004474">
    <property type="entry name" value="LytR_CpsA_psr"/>
</dbReference>
<feature type="compositionally biased region" description="Polar residues" evidence="2">
    <location>
        <begin position="484"/>
        <end position="496"/>
    </location>
</feature>
<dbReference type="Pfam" id="PF03816">
    <property type="entry name" value="LytR_cpsA_psr"/>
    <property type="match status" value="1"/>
</dbReference>
<dbReference type="Proteomes" id="UP000653904">
    <property type="component" value="Unassembled WGS sequence"/>
</dbReference>
<feature type="region of interest" description="Disordered" evidence="2">
    <location>
        <begin position="1"/>
        <end position="81"/>
    </location>
</feature>
<feature type="compositionally biased region" description="Basic and acidic residues" evidence="2">
    <location>
        <begin position="439"/>
        <end position="448"/>
    </location>
</feature>
<dbReference type="AlphaFoldDB" id="A0AAW3WZI1"/>
<organism evidence="5 6">
    <name type="scientific">Clostridium segne</name>
    <dbReference type="NCBI Taxonomy" id="2763038"/>
    <lineage>
        <taxon>Bacteria</taxon>
        <taxon>Bacillati</taxon>
        <taxon>Bacillota</taxon>
        <taxon>Clostridia</taxon>
        <taxon>Eubacteriales</taxon>
        <taxon>Clostridiaceae</taxon>
        <taxon>Clostridium</taxon>
    </lineage>
</organism>
<keyword evidence="6" id="KW-1185">Reference proteome</keyword>
<feature type="compositionally biased region" description="Low complexity" evidence="2">
    <location>
        <begin position="544"/>
        <end position="557"/>
    </location>
</feature>
<evidence type="ECO:0000313" key="6">
    <source>
        <dbReference type="Proteomes" id="UP000653904"/>
    </source>
</evidence>
<feature type="compositionally biased region" description="Basic and acidic residues" evidence="2">
    <location>
        <begin position="35"/>
        <end position="51"/>
    </location>
</feature>
<dbReference type="RefSeq" id="WP_186854795.1">
    <property type="nucleotide sequence ID" value="NZ_JACOOW010000002.1"/>
</dbReference>
<dbReference type="InterPro" id="IPR050922">
    <property type="entry name" value="LytR/CpsA/Psr_CW_biosynth"/>
</dbReference>
<comment type="similarity">
    <text evidence="1">Belongs to the LytR/CpsA/Psr (LCP) family.</text>
</comment>
<protein>
    <submittedName>
        <fullName evidence="5">LCP family protein</fullName>
    </submittedName>
</protein>
<sequence>MGYEEERDRSGHRRSRRAKPSEMEDDGLTLITDSFTERREDGSHRSGDRSRSGQKAAKRGQTQPGSSRESRNQEKTRTMNRSDIYADPVKLKARRKKKRKIWFILLEIAVLIGILCFAGYSYISSRLDLMQRLPWNPDEIKNVEISEEKQEQMSGYWTIAVFGVDSRNLSVGKGNNSDVNILCNIDQGTGEIRLVSVYRDSYLNISDKNTYNKINAAYMQGGPEQVVKALNRNLDIDIDDYATFNWKAVADAINILGGIDVEITKSEFYYINAFISETVKATGVASTQLKSAGMNHLDGVQAVAYGRLRLMDTDYARTERQRKVISLAFEKMKKADWATINNIVQTVFPQVATSIEINDLLKIGRNITRYHLTETTGFPSELREKKMGRKGACVIPQTLESNVIELHHFLFGDEEYTPTETVRTISQKIVSDTGVHGTKQAETKELPKTTEATTISILDPTQESGADESQEAGSGIDESEKENGNASETQENGVSEQESRPDGTHASKENARESSEAESGGSSSAFPGGNSGTGETENGREKPSGSGSPNGSSAPGSKTDVGIIIE</sequence>
<reference evidence="5 6" key="1">
    <citation type="submission" date="2020-08" db="EMBL/GenBank/DDBJ databases">
        <title>Genome public.</title>
        <authorList>
            <person name="Liu C."/>
            <person name="Sun Q."/>
        </authorList>
    </citation>
    <scope>NUCLEOTIDE SEQUENCE [LARGE SCALE GENOMIC DNA]</scope>
    <source>
        <strain evidence="5 6">BX14</strain>
    </source>
</reference>
<comment type="caution">
    <text evidence="5">The sequence shown here is derived from an EMBL/GenBank/DDBJ whole genome shotgun (WGS) entry which is preliminary data.</text>
</comment>
<feature type="compositionally biased region" description="Basic and acidic residues" evidence="2">
    <location>
        <begin position="497"/>
        <end position="515"/>
    </location>
</feature>
<evidence type="ECO:0000313" key="5">
    <source>
        <dbReference type="EMBL" id="MBC5655744.1"/>
    </source>
</evidence>
<feature type="transmembrane region" description="Helical" evidence="3">
    <location>
        <begin position="101"/>
        <end position="123"/>
    </location>
</feature>
<dbReference type="Gene3D" id="3.40.630.190">
    <property type="entry name" value="LCP protein"/>
    <property type="match status" value="1"/>
</dbReference>
<dbReference type="PANTHER" id="PTHR33392:SF6">
    <property type="entry name" value="POLYISOPRENYL-TEICHOIC ACID--PEPTIDOGLYCAN TEICHOIC ACID TRANSFERASE TAGU"/>
    <property type="match status" value="1"/>
</dbReference>
<evidence type="ECO:0000256" key="1">
    <source>
        <dbReference type="ARBA" id="ARBA00006068"/>
    </source>
</evidence>
<feature type="compositionally biased region" description="Basic and acidic residues" evidence="2">
    <location>
        <begin position="68"/>
        <end position="77"/>
    </location>
</feature>
<dbReference type="EMBL" id="JACOOW010000002">
    <property type="protein sequence ID" value="MBC5655744.1"/>
    <property type="molecule type" value="Genomic_DNA"/>
</dbReference>
<name>A0AAW3WZI1_9CLOT</name>
<feature type="compositionally biased region" description="Polar residues" evidence="2">
    <location>
        <begin position="450"/>
        <end position="464"/>
    </location>
</feature>
<feature type="compositionally biased region" description="Low complexity" evidence="2">
    <location>
        <begin position="517"/>
        <end position="536"/>
    </location>
</feature>
<dbReference type="PANTHER" id="PTHR33392">
    <property type="entry name" value="POLYISOPRENYL-TEICHOIC ACID--PEPTIDOGLYCAN TEICHOIC ACID TRANSFERASE TAGU"/>
    <property type="match status" value="1"/>
</dbReference>
<evidence type="ECO:0000256" key="3">
    <source>
        <dbReference type="SAM" id="Phobius"/>
    </source>
</evidence>
<accession>A0AAW3WZI1</accession>
<evidence type="ECO:0000256" key="2">
    <source>
        <dbReference type="SAM" id="MobiDB-lite"/>
    </source>
</evidence>
<keyword evidence="3" id="KW-0812">Transmembrane</keyword>
<feature type="domain" description="Cell envelope-related transcriptional attenuator" evidence="4">
    <location>
        <begin position="176"/>
        <end position="333"/>
    </location>
</feature>
<dbReference type="NCBIfam" id="TIGR00350">
    <property type="entry name" value="lytR_cpsA_psr"/>
    <property type="match status" value="1"/>
</dbReference>
<keyword evidence="3" id="KW-1133">Transmembrane helix</keyword>
<feature type="region of interest" description="Disordered" evidence="2">
    <location>
        <begin position="433"/>
        <end position="566"/>
    </location>
</feature>
<evidence type="ECO:0000259" key="4">
    <source>
        <dbReference type="Pfam" id="PF03816"/>
    </source>
</evidence>
<gene>
    <name evidence="5" type="ORF">H8S19_01380</name>
</gene>